<dbReference type="InterPro" id="IPR012767">
    <property type="entry name" value="Trehalose_TreY"/>
</dbReference>
<dbReference type="InterPro" id="IPR006047">
    <property type="entry name" value="GH13_cat_dom"/>
</dbReference>
<accession>A0ABV2CZH0</accession>
<dbReference type="RefSeq" id="WP_353983481.1">
    <property type="nucleotide sequence ID" value="NZ_JBEWLY010000009.1"/>
</dbReference>
<protein>
    <submittedName>
        <fullName evidence="2">Malto-oligosyltrehalose synthase</fullName>
        <ecNumber evidence="2">5.4.99.15</ecNumber>
    </submittedName>
</protein>
<reference evidence="2 3" key="1">
    <citation type="submission" date="2024-07" db="EMBL/GenBank/DDBJ databases">
        <title>Novosphingobium kalidii RD2P27.</title>
        <authorList>
            <person name="Sun J.-Q."/>
        </authorList>
    </citation>
    <scope>NUCLEOTIDE SEQUENCE [LARGE SCALE GENOMIC DNA]</scope>
    <source>
        <strain evidence="2 3">RD2P27</strain>
    </source>
</reference>
<dbReference type="NCBIfam" id="TIGR02401">
    <property type="entry name" value="trehalose_TreY"/>
    <property type="match status" value="1"/>
</dbReference>
<evidence type="ECO:0000313" key="2">
    <source>
        <dbReference type="EMBL" id="MET1755001.1"/>
    </source>
</evidence>
<sequence>MIPRATYRLQFHAGFTFADAEAIVPYLAKLGVSHLYASPITAAAKGSTHGYDVIDPTRINPELGGEEGFTRLAAVLREHGLGLIIDIVPNHMGVAGDENAWWMDVLRHGQASAYAGVFDIDWSQRVVLPVLGTPLSDAIADGAVKLVHGGDGLGIQLYGGATYPIRPDDPIHTEDVQAAIAGQSPAELTALLERQHYRLVYWRTANDRLKWRRFFSINELAGVRAEDPDVFALTHRLYFDLFARELIDGVRIDHVDGLTDPAGYCRSLRERFDSIAPDRHAYIVVEKILAPEEPFATDWAIEGTSGYDFMREVSEILHEPAGQQTLEALWEEVSGRNADFDLEALASRQDLLAWQFEGQLVACVGSFHALAQAEGHGWVTQGMLRRAVERLLWVFPVYRTYGTGAAAPAADEVTRKAAREAALPLMPPGEVPVLDLVLGWLAGDGSAQGAIAAQAVRRFQQLSAPIAAKGVEDTAFYRHGVLLSTNDVGFDPGRFACSPADFHQAMRGRAANYPHAMLATATHDHKRGEDARARLAVLSAVPDIWASHARPWLEFAAEEAEAVAPDDVYALLQTLVGAWEEGDESLLPRVHDWQRKALREAKLRSSWEAPEEGYEARCHELATLMLTGAEGASFRDEFSQFMQKITAPALANTLAQTGLHLLAPGVPDIYQGCELMDFSMVDPDNRRPVDFAKRQQMLASGTSDGEGAKLRLIAELLTRRKESRALQDGGYESLEVTGQRAAHVIAFARGHGEDRLHCAVAIRLGETLLGQSAPLPEPGWWGDTHVIVRDGERRAAHDLFAASVVAVR</sequence>
<keyword evidence="3" id="KW-1185">Reference proteome</keyword>
<gene>
    <name evidence="2" type="primary">treY</name>
    <name evidence="2" type="ORF">ABVV53_05940</name>
</gene>
<dbReference type="CDD" id="cd11336">
    <property type="entry name" value="AmyAc_MTSase"/>
    <property type="match status" value="1"/>
</dbReference>
<dbReference type="Gene3D" id="3.20.20.80">
    <property type="entry name" value="Glycosidases"/>
    <property type="match status" value="4"/>
</dbReference>
<name>A0ABV2CZH0_9SPHN</name>
<feature type="domain" description="Glycosyl hydrolase family 13 catalytic" evidence="1">
    <location>
        <begin position="11"/>
        <end position="419"/>
    </location>
</feature>
<dbReference type="SMART" id="SM00642">
    <property type="entry name" value="Aamy"/>
    <property type="match status" value="1"/>
</dbReference>
<dbReference type="PANTHER" id="PTHR10357:SF216">
    <property type="entry name" value="MALTOOLIGOSYL TREHALOSE SYNTHASE-RELATED"/>
    <property type="match status" value="1"/>
</dbReference>
<dbReference type="Pfam" id="PF00128">
    <property type="entry name" value="Alpha-amylase"/>
    <property type="match status" value="1"/>
</dbReference>
<comment type="caution">
    <text evidence="2">The sequence shown here is derived from an EMBL/GenBank/DDBJ whole genome shotgun (WGS) entry which is preliminary data.</text>
</comment>
<dbReference type="EC" id="5.4.99.15" evidence="2"/>
<evidence type="ECO:0000313" key="3">
    <source>
        <dbReference type="Proteomes" id="UP001548713"/>
    </source>
</evidence>
<dbReference type="InterPro" id="IPR017853">
    <property type="entry name" value="GH"/>
</dbReference>
<evidence type="ECO:0000259" key="1">
    <source>
        <dbReference type="SMART" id="SM00642"/>
    </source>
</evidence>
<proteinExistence type="predicted"/>
<dbReference type="PANTHER" id="PTHR10357">
    <property type="entry name" value="ALPHA-AMYLASE FAMILY MEMBER"/>
    <property type="match status" value="1"/>
</dbReference>
<organism evidence="2 3">
    <name type="scientific">Novosphingobium kalidii</name>
    <dbReference type="NCBI Taxonomy" id="3230299"/>
    <lineage>
        <taxon>Bacteria</taxon>
        <taxon>Pseudomonadati</taxon>
        <taxon>Pseudomonadota</taxon>
        <taxon>Alphaproteobacteria</taxon>
        <taxon>Sphingomonadales</taxon>
        <taxon>Sphingomonadaceae</taxon>
        <taxon>Novosphingobium</taxon>
    </lineage>
</organism>
<dbReference type="GO" id="GO:0047470">
    <property type="term" value="F:(1,4)-alpha-D-glucan 1-alpha-D-glucosylmutase activity"/>
    <property type="evidence" value="ECO:0007669"/>
    <property type="project" value="UniProtKB-EC"/>
</dbReference>
<dbReference type="EMBL" id="JBEWLY010000009">
    <property type="protein sequence ID" value="MET1755001.1"/>
    <property type="molecule type" value="Genomic_DNA"/>
</dbReference>
<keyword evidence="2" id="KW-0413">Isomerase</keyword>
<dbReference type="SUPFAM" id="SSF51445">
    <property type="entry name" value="(Trans)glycosidases"/>
    <property type="match status" value="1"/>
</dbReference>
<dbReference type="Proteomes" id="UP001548713">
    <property type="component" value="Unassembled WGS sequence"/>
</dbReference>